<gene>
    <name evidence="1" type="ORF">EYZ11_009353</name>
</gene>
<accession>A0A4S3J8I7</accession>
<evidence type="ECO:0000313" key="2">
    <source>
        <dbReference type="Proteomes" id="UP000308092"/>
    </source>
</evidence>
<reference evidence="1 2" key="1">
    <citation type="submission" date="2019-03" db="EMBL/GenBank/DDBJ databases">
        <title>The genome sequence of a newly discovered highly antifungal drug resistant Aspergillus species, Aspergillus tanneri NIH 1004.</title>
        <authorList>
            <person name="Mounaud S."/>
            <person name="Singh I."/>
            <person name="Joardar V."/>
            <person name="Pakala S."/>
            <person name="Pakala S."/>
            <person name="Venepally P."/>
            <person name="Hoover J."/>
            <person name="Nierman W."/>
            <person name="Chung J."/>
            <person name="Losada L."/>
        </authorList>
    </citation>
    <scope>NUCLEOTIDE SEQUENCE [LARGE SCALE GENOMIC DNA]</scope>
    <source>
        <strain evidence="1 2">NIH1004</strain>
    </source>
</reference>
<dbReference type="EMBL" id="SOSA01000439">
    <property type="protein sequence ID" value="THC91185.1"/>
    <property type="molecule type" value="Genomic_DNA"/>
</dbReference>
<comment type="caution">
    <text evidence="1">The sequence shown here is derived from an EMBL/GenBank/DDBJ whole genome shotgun (WGS) entry which is preliminary data.</text>
</comment>
<organism evidence="1 2">
    <name type="scientific">Aspergillus tanneri</name>
    <dbReference type="NCBI Taxonomy" id="1220188"/>
    <lineage>
        <taxon>Eukaryota</taxon>
        <taxon>Fungi</taxon>
        <taxon>Dikarya</taxon>
        <taxon>Ascomycota</taxon>
        <taxon>Pezizomycotina</taxon>
        <taxon>Eurotiomycetes</taxon>
        <taxon>Eurotiomycetidae</taxon>
        <taxon>Eurotiales</taxon>
        <taxon>Aspergillaceae</taxon>
        <taxon>Aspergillus</taxon>
        <taxon>Aspergillus subgen. Circumdati</taxon>
    </lineage>
</organism>
<evidence type="ECO:0000313" key="1">
    <source>
        <dbReference type="EMBL" id="THC91185.1"/>
    </source>
</evidence>
<dbReference type="Proteomes" id="UP000308092">
    <property type="component" value="Unassembled WGS sequence"/>
</dbReference>
<dbReference type="AlphaFoldDB" id="A0A4S3J8I7"/>
<dbReference type="VEuPathDB" id="FungiDB:EYZ11_009353"/>
<proteinExistence type="predicted"/>
<sequence>MAKNFSSLLQAKCSIESSFFLVVGGLFTNNEKLTVWAAPYAYSRVLKCFGSLLLWMPFENGAIIADPNYMASDWGPINLHHIC</sequence>
<keyword evidence="2" id="KW-1185">Reference proteome</keyword>
<name>A0A4S3J8I7_9EURO</name>
<protein>
    <submittedName>
        <fullName evidence="1">Uncharacterized protein</fullName>
    </submittedName>
</protein>